<dbReference type="GO" id="GO:0008270">
    <property type="term" value="F:zinc ion binding"/>
    <property type="evidence" value="ECO:0007669"/>
    <property type="project" value="InterPro"/>
</dbReference>
<dbReference type="EMBL" id="NOZP01000063">
    <property type="protein sequence ID" value="OYD16219.1"/>
    <property type="molecule type" value="Genomic_DNA"/>
</dbReference>
<dbReference type="InterPro" id="IPR011289">
    <property type="entry name" value="Fruc_bis_ald_class-2"/>
</dbReference>
<dbReference type="PANTHER" id="PTHR30304:SF0">
    <property type="entry name" value="D-TAGATOSE-1,6-BISPHOSPHATE ALDOLASE SUBUNIT GATY-RELATED"/>
    <property type="match status" value="1"/>
</dbReference>
<dbReference type="PIRSF" id="PIRSF001359">
    <property type="entry name" value="F_bP_aldolase_II"/>
    <property type="match status" value="1"/>
</dbReference>
<feature type="binding site" evidence="5">
    <location>
        <begin position="212"/>
        <end position="214"/>
    </location>
    <ligand>
        <name>dihydroxyacetone phosphate</name>
        <dbReference type="ChEBI" id="CHEBI:57642"/>
    </ligand>
</feature>
<feature type="binding site" evidence="5">
    <location>
        <position position="181"/>
    </location>
    <ligand>
        <name>dihydroxyacetone phosphate</name>
        <dbReference type="ChEBI" id="CHEBI:57642"/>
    </ligand>
</feature>
<feature type="binding site" evidence="5">
    <location>
        <begin position="254"/>
        <end position="257"/>
    </location>
    <ligand>
        <name>dihydroxyacetone phosphate</name>
        <dbReference type="ChEBI" id="CHEBI:57642"/>
    </ligand>
</feature>
<evidence type="ECO:0000256" key="4">
    <source>
        <dbReference type="PIRSR" id="PIRSR001359-1"/>
    </source>
</evidence>
<dbReference type="NCBIfam" id="TIGR01859">
    <property type="entry name" value="fruc_bis_ald"/>
    <property type="match status" value="1"/>
</dbReference>
<keyword evidence="1 6" id="KW-0479">Metal-binding</keyword>
<keyword evidence="2 6" id="KW-0862">Zinc</keyword>
<dbReference type="InterPro" id="IPR000771">
    <property type="entry name" value="FBA_II"/>
</dbReference>
<dbReference type="InterPro" id="IPR013785">
    <property type="entry name" value="Aldolase_TIM"/>
</dbReference>
<feature type="binding site" evidence="6">
    <location>
        <position position="83"/>
    </location>
    <ligand>
        <name>Zn(2+)</name>
        <dbReference type="ChEBI" id="CHEBI:29105"/>
        <label>1</label>
        <note>catalytic</note>
    </ligand>
</feature>
<evidence type="ECO:0000256" key="6">
    <source>
        <dbReference type="PIRSR" id="PIRSR001359-3"/>
    </source>
</evidence>
<comment type="cofactor">
    <cofactor evidence="6">
        <name>Zn(2+)</name>
        <dbReference type="ChEBI" id="CHEBI:29105"/>
    </cofactor>
    <text evidence="6">Binds 2 Zn(2+) ions per subunit. One is catalytic and the other provides a structural contribution.</text>
</comment>
<dbReference type="CDD" id="cd00947">
    <property type="entry name" value="TBP_aldolase_IIB"/>
    <property type="match status" value="1"/>
</dbReference>
<protein>
    <submittedName>
        <fullName evidence="7">Fructose-1,6-bisphosphate aldolase, class II</fullName>
    </submittedName>
</protein>
<feature type="binding site" evidence="6">
    <location>
        <position position="211"/>
    </location>
    <ligand>
        <name>Zn(2+)</name>
        <dbReference type="ChEBI" id="CHEBI:29105"/>
        <label>1</label>
        <note>catalytic</note>
    </ligand>
</feature>
<dbReference type="Gene3D" id="3.20.20.70">
    <property type="entry name" value="Aldolase class I"/>
    <property type="match status" value="1"/>
</dbReference>
<organism evidence="7 8">
    <name type="scientific">candidate division WOR-3 bacterium JGI_Cruoil_03_51_56</name>
    <dbReference type="NCBI Taxonomy" id="1973747"/>
    <lineage>
        <taxon>Bacteria</taxon>
        <taxon>Bacteria division WOR-3</taxon>
    </lineage>
</organism>
<dbReference type="Proteomes" id="UP000215559">
    <property type="component" value="Unassembled WGS sequence"/>
</dbReference>
<accession>A0A235BVU3</accession>
<comment type="caution">
    <text evidence="7">The sequence shown here is derived from an EMBL/GenBank/DDBJ whole genome shotgun (WGS) entry which is preliminary data.</text>
</comment>
<evidence type="ECO:0000256" key="5">
    <source>
        <dbReference type="PIRSR" id="PIRSR001359-2"/>
    </source>
</evidence>
<keyword evidence="3" id="KW-0456">Lyase</keyword>
<evidence type="ECO:0000256" key="2">
    <source>
        <dbReference type="ARBA" id="ARBA00022833"/>
    </source>
</evidence>
<dbReference type="GO" id="GO:0006096">
    <property type="term" value="P:glycolytic process"/>
    <property type="evidence" value="ECO:0007669"/>
    <property type="project" value="InterPro"/>
</dbReference>
<gene>
    <name evidence="7" type="primary">fba</name>
    <name evidence="7" type="ORF">CH330_03420</name>
</gene>
<evidence type="ECO:0000256" key="3">
    <source>
        <dbReference type="ARBA" id="ARBA00023239"/>
    </source>
</evidence>
<evidence type="ECO:0000313" key="8">
    <source>
        <dbReference type="Proteomes" id="UP000215559"/>
    </source>
</evidence>
<feature type="binding site" evidence="6">
    <location>
        <position position="134"/>
    </location>
    <ligand>
        <name>Zn(2+)</name>
        <dbReference type="ChEBI" id="CHEBI:29105"/>
        <label>2</label>
    </ligand>
</feature>
<evidence type="ECO:0000313" key="7">
    <source>
        <dbReference type="EMBL" id="OYD16219.1"/>
    </source>
</evidence>
<reference evidence="7 8" key="1">
    <citation type="submission" date="2017-07" db="EMBL/GenBank/DDBJ databases">
        <title>Recovery of genomes from metagenomes via a dereplication, aggregation, and scoring strategy.</title>
        <authorList>
            <person name="Sieber C.M."/>
            <person name="Probst A.J."/>
            <person name="Sharrar A."/>
            <person name="Thomas B.C."/>
            <person name="Hess M."/>
            <person name="Tringe S.G."/>
            <person name="Banfield J.F."/>
        </authorList>
    </citation>
    <scope>NUCLEOTIDE SEQUENCE [LARGE SCALE GENOMIC DNA]</scope>
    <source>
        <strain evidence="7">JGI_Cruoil_03_51_56</strain>
    </source>
</reference>
<feature type="binding site" evidence="6">
    <location>
        <position position="104"/>
    </location>
    <ligand>
        <name>Zn(2+)</name>
        <dbReference type="ChEBI" id="CHEBI:29105"/>
        <label>2</label>
    </ligand>
</feature>
<dbReference type="Pfam" id="PF01116">
    <property type="entry name" value="F_bP_aldolase"/>
    <property type="match status" value="2"/>
</dbReference>
<dbReference type="NCBIfam" id="TIGR00167">
    <property type="entry name" value="cbbA"/>
    <property type="match status" value="1"/>
</dbReference>
<dbReference type="PANTHER" id="PTHR30304">
    <property type="entry name" value="D-TAGATOSE-1,6-BISPHOSPHATE ALDOLASE"/>
    <property type="match status" value="1"/>
</dbReference>
<name>A0A235BVU3_UNCW3</name>
<dbReference type="GO" id="GO:0004332">
    <property type="term" value="F:fructose-bisphosphate aldolase activity"/>
    <property type="evidence" value="ECO:0007669"/>
    <property type="project" value="InterPro"/>
</dbReference>
<dbReference type="SUPFAM" id="SSF51569">
    <property type="entry name" value="Aldolase"/>
    <property type="match status" value="1"/>
</dbReference>
<sequence length="306" mass="33249">MSLVPGKEILAEANRQGYAVGAFNFNNLEFLQAIVTAADHTETPVFIATTEGAIKYAGLDYIVAMAQTATRSTKTPICLHLDHGRNLDVIRRCIDAGYTSVMIDASNLAFEENTAKTKAVVEIAHKKGVSVEAELGRLKGIEDNISVAERDSFLVDPEQARRFVKATGVDSLAPAIGTSHGAFKFKGKPRLDFDRLHQVKALTNGLPLVLHGASTVPRELLDRCQKSGVKIPGAQGVPEEQLIQAIKHGINKVNVDTDLRLAFTAGVRTVLNENPGQFDPRKYLSPGRESVAELVKGKILLFRQGR</sequence>
<proteinExistence type="predicted"/>
<feature type="active site" description="Proton donor" evidence="4">
    <location>
        <position position="82"/>
    </location>
</feature>
<evidence type="ECO:0000256" key="1">
    <source>
        <dbReference type="ARBA" id="ARBA00022723"/>
    </source>
</evidence>
<dbReference type="AlphaFoldDB" id="A0A235BVU3"/>
<dbReference type="InterPro" id="IPR050246">
    <property type="entry name" value="Class_II_FBP_aldolase"/>
</dbReference>
<feature type="binding site" evidence="6">
    <location>
        <position position="180"/>
    </location>
    <ligand>
        <name>Zn(2+)</name>
        <dbReference type="ChEBI" id="CHEBI:29105"/>
        <label>1</label>
        <note>catalytic</note>
    </ligand>
</feature>
<dbReference type="GO" id="GO:0030388">
    <property type="term" value="P:fructose 1,6-bisphosphate metabolic process"/>
    <property type="evidence" value="ECO:0007669"/>
    <property type="project" value="InterPro"/>
</dbReference>